<name>A0AAD7S5W8_9TELE</name>
<dbReference type="AlphaFoldDB" id="A0AAD7S5W8"/>
<gene>
    <name evidence="3" type="ORF">AAFF_G00033460</name>
</gene>
<keyword evidence="2" id="KW-0812">Transmembrane</keyword>
<evidence type="ECO:0000256" key="1">
    <source>
        <dbReference type="SAM" id="MobiDB-lite"/>
    </source>
</evidence>
<keyword evidence="2" id="KW-0472">Membrane</keyword>
<accession>A0AAD7S5W8</accession>
<dbReference type="EMBL" id="JAINUG010000117">
    <property type="protein sequence ID" value="KAJ8395361.1"/>
    <property type="molecule type" value="Genomic_DNA"/>
</dbReference>
<evidence type="ECO:0000313" key="4">
    <source>
        <dbReference type="Proteomes" id="UP001221898"/>
    </source>
</evidence>
<protein>
    <submittedName>
        <fullName evidence="3">Uncharacterized protein</fullName>
    </submittedName>
</protein>
<feature type="compositionally biased region" description="Basic residues" evidence="1">
    <location>
        <begin position="379"/>
        <end position="391"/>
    </location>
</feature>
<keyword evidence="4" id="KW-1185">Reference proteome</keyword>
<feature type="region of interest" description="Disordered" evidence="1">
    <location>
        <begin position="359"/>
        <end position="411"/>
    </location>
</feature>
<reference evidence="3" key="1">
    <citation type="journal article" date="2023" name="Science">
        <title>Genome structures resolve the early diversification of teleost fishes.</title>
        <authorList>
            <person name="Parey E."/>
            <person name="Louis A."/>
            <person name="Montfort J."/>
            <person name="Bouchez O."/>
            <person name="Roques C."/>
            <person name="Iampietro C."/>
            <person name="Lluch J."/>
            <person name="Castinel A."/>
            <person name="Donnadieu C."/>
            <person name="Desvignes T."/>
            <person name="Floi Bucao C."/>
            <person name="Jouanno E."/>
            <person name="Wen M."/>
            <person name="Mejri S."/>
            <person name="Dirks R."/>
            <person name="Jansen H."/>
            <person name="Henkel C."/>
            <person name="Chen W.J."/>
            <person name="Zahm M."/>
            <person name="Cabau C."/>
            <person name="Klopp C."/>
            <person name="Thompson A.W."/>
            <person name="Robinson-Rechavi M."/>
            <person name="Braasch I."/>
            <person name="Lecointre G."/>
            <person name="Bobe J."/>
            <person name="Postlethwait J.H."/>
            <person name="Berthelot C."/>
            <person name="Roest Crollius H."/>
            <person name="Guiguen Y."/>
        </authorList>
    </citation>
    <scope>NUCLEOTIDE SEQUENCE</scope>
    <source>
        <strain evidence="3">NC1722</strain>
    </source>
</reference>
<organism evidence="3 4">
    <name type="scientific">Aldrovandia affinis</name>
    <dbReference type="NCBI Taxonomy" id="143900"/>
    <lineage>
        <taxon>Eukaryota</taxon>
        <taxon>Metazoa</taxon>
        <taxon>Chordata</taxon>
        <taxon>Craniata</taxon>
        <taxon>Vertebrata</taxon>
        <taxon>Euteleostomi</taxon>
        <taxon>Actinopterygii</taxon>
        <taxon>Neopterygii</taxon>
        <taxon>Teleostei</taxon>
        <taxon>Notacanthiformes</taxon>
        <taxon>Halosauridae</taxon>
        <taxon>Aldrovandia</taxon>
    </lineage>
</organism>
<keyword evidence="2" id="KW-1133">Transmembrane helix</keyword>
<evidence type="ECO:0000313" key="3">
    <source>
        <dbReference type="EMBL" id="KAJ8395361.1"/>
    </source>
</evidence>
<feature type="compositionally biased region" description="Acidic residues" evidence="1">
    <location>
        <begin position="359"/>
        <end position="373"/>
    </location>
</feature>
<feature type="compositionally biased region" description="Polar residues" evidence="1">
    <location>
        <begin position="392"/>
        <end position="409"/>
    </location>
</feature>
<dbReference type="Proteomes" id="UP001221898">
    <property type="component" value="Unassembled WGS sequence"/>
</dbReference>
<evidence type="ECO:0000256" key="2">
    <source>
        <dbReference type="SAM" id="Phobius"/>
    </source>
</evidence>
<sequence>MTTARHRKGKNNHKRVENNFINEDLDPELGSGNHYIPMLILLLMLLLGGIAAAWFCYEQQQTITQLTENLTGVQRNILHFQTFHEEMRKKNVELPIPEGFEERLHALEGAYAQAQTQVGMALSAAEQMKTSDLRAQMVSLHTEMMVRLSELELSTVSTEELNSLQNIVEGKSEEFQALKKNLSEMGSANTALAESVEGLSASLASAETKVGEQAALVDTLTSQLEGQFTELLGLKEALALHKAQLETSALDIATVKEVLEAEQTKRSQKLGEQLSFVRRILEEQNRDSLSLHSSLRAQLEAIQDQVENADELFPPNLETAPVEQPEELTSSVLDDVHVELGGQEEEGEQEVQEELLGQEAEDQEEQAEQEAQGEENSKKSSHLNKNRKRLFQKTQSATASRSVEQTNKYNFIECETTRKALPQAKKLESV</sequence>
<proteinExistence type="predicted"/>
<comment type="caution">
    <text evidence="3">The sequence shown here is derived from an EMBL/GenBank/DDBJ whole genome shotgun (WGS) entry which is preliminary data.</text>
</comment>
<feature type="transmembrane region" description="Helical" evidence="2">
    <location>
        <begin position="35"/>
        <end position="57"/>
    </location>
</feature>